<gene>
    <name evidence="1" type="ORF">V6575_12765</name>
</gene>
<name>A0ABU8TLE0_9HYPH</name>
<comment type="caution">
    <text evidence="1">The sequence shown here is derived from an EMBL/GenBank/DDBJ whole genome shotgun (WGS) entry which is preliminary data.</text>
</comment>
<keyword evidence="2" id="KW-1185">Reference proteome</keyword>
<dbReference type="Proteomes" id="UP001385499">
    <property type="component" value="Unassembled WGS sequence"/>
</dbReference>
<dbReference type="EMBL" id="JBAKIA010000007">
    <property type="protein sequence ID" value="MEJ8474962.1"/>
    <property type="molecule type" value="Genomic_DNA"/>
</dbReference>
<evidence type="ECO:0000313" key="2">
    <source>
        <dbReference type="Proteomes" id="UP001385499"/>
    </source>
</evidence>
<accession>A0ABU8TLE0</accession>
<organism evidence="1 2">
    <name type="scientific">Roseibium algae</name>
    <dbReference type="NCBI Taxonomy" id="3123038"/>
    <lineage>
        <taxon>Bacteria</taxon>
        <taxon>Pseudomonadati</taxon>
        <taxon>Pseudomonadota</taxon>
        <taxon>Alphaproteobacteria</taxon>
        <taxon>Hyphomicrobiales</taxon>
        <taxon>Stappiaceae</taxon>
        <taxon>Roseibium</taxon>
    </lineage>
</organism>
<reference evidence="1 2" key="1">
    <citation type="submission" date="2024-02" db="EMBL/GenBank/DDBJ databases">
        <title>Roseibium algae sp. nov., isolated from marine alga (Grateloupia sp.), showing potential in myo-inositol conversion.</title>
        <authorList>
            <person name="Wang Y."/>
        </authorList>
    </citation>
    <scope>NUCLEOTIDE SEQUENCE [LARGE SCALE GENOMIC DNA]</scope>
    <source>
        <strain evidence="1 2">H3510</strain>
    </source>
</reference>
<proteinExistence type="predicted"/>
<dbReference type="RefSeq" id="WP_340274789.1">
    <property type="nucleotide sequence ID" value="NZ_JBAKIA010000007.1"/>
</dbReference>
<evidence type="ECO:0000313" key="1">
    <source>
        <dbReference type="EMBL" id="MEJ8474962.1"/>
    </source>
</evidence>
<protein>
    <submittedName>
        <fullName evidence="1">Uncharacterized protein</fullName>
    </submittedName>
</protein>
<sequence length="110" mass="12302">MPEFKLPLSGDVTQSINPWSDMFNAYGSQFGLININLGRSSSPQIEQDILREVGSYGRQIGRMGDALTVLIDKLEPKLGDLSKEERLALDVFRVMQVEIDGIKSHHQKAD</sequence>